<dbReference type="InterPro" id="IPR030184">
    <property type="entry name" value="WAT1-related"/>
</dbReference>
<organism evidence="8 9">
    <name type="scientific">Pyrus ussuriensis x Pyrus communis</name>
    <dbReference type="NCBI Taxonomy" id="2448454"/>
    <lineage>
        <taxon>Eukaryota</taxon>
        <taxon>Viridiplantae</taxon>
        <taxon>Streptophyta</taxon>
        <taxon>Embryophyta</taxon>
        <taxon>Tracheophyta</taxon>
        <taxon>Spermatophyta</taxon>
        <taxon>Magnoliopsida</taxon>
        <taxon>eudicotyledons</taxon>
        <taxon>Gunneridae</taxon>
        <taxon>Pentapetalae</taxon>
        <taxon>rosids</taxon>
        <taxon>fabids</taxon>
        <taxon>Rosales</taxon>
        <taxon>Rosaceae</taxon>
        <taxon>Amygdaloideae</taxon>
        <taxon>Maleae</taxon>
        <taxon>Pyrus</taxon>
    </lineage>
</organism>
<reference evidence="8 9" key="2">
    <citation type="submission" date="2019-11" db="EMBL/GenBank/DDBJ databases">
        <title>A de novo genome assembly of a pear dwarfing rootstock.</title>
        <authorList>
            <person name="Wang F."/>
            <person name="Wang J."/>
            <person name="Li S."/>
            <person name="Zhang Y."/>
            <person name="Fang M."/>
            <person name="Ma L."/>
            <person name="Zhao Y."/>
            <person name="Jiang S."/>
        </authorList>
    </citation>
    <scope>NUCLEOTIDE SEQUENCE [LARGE SCALE GENOMIC DNA]</scope>
    <source>
        <strain evidence="8">S2</strain>
        <tissue evidence="8">Leaf</tissue>
    </source>
</reference>
<feature type="transmembrane region" description="Helical" evidence="6">
    <location>
        <begin position="141"/>
        <end position="163"/>
    </location>
</feature>
<comment type="caution">
    <text evidence="8">The sequence shown here is derived from an EMBL/GenBank/DDBJ whole genome shotgun (WGS) entry which is preliminary data.</text>
</comment>
<feature type="transmembrane region" description="Helical" evidence="6">
    <location>
        <begin position="78"/>
        <end position="99"/>
    </location>
</feature>
<dbReference type="InterPro" id="IPR037185">
    <property type="entry name" value="EmrE-like"/>
</dbReference>
<dbReference type="OrthoDB" id="1728340at2759"/>
<evidence type="ECO:0000256" key="4">
    <source>
        <dbReference type="ARBA" id="ARBA00022989"/>
    </source>
</evidence>
<feature type="transmembrane region" description="Helical" evidence="6">
    <location>
        <begin position="46"/>
        <end position="66"/>
    </location>
</feature>
<feature type="transmembrane region" description="Helical" evidence="6">
    <location>
        <begin position="183"/>
        <end position="206"/>
    </location>
</feature>
<dbReference type="InterPro" id="IPR000620">
    <property type="entry name" value="EamA_dom"/>
</dbReference>
<evidence type="ECO:0000256" key="1">
    <source>
        <dbReference type="ARBA" id="ARBA00004141"/>
    </source>
</evidence>
<comment type="subcellular location">
    <subcellularLocation>
        <location evidence="1 6">Membrane</location>
        <topology evidence="1 6">Multi-pass membrane protein</topology>
    </subcellularLocation>
</comment>
<keyword evidence="9" id="KW-1185">Reference proteome</keyword>
<evidence type="ECO:0000256" key="3">
    <source>
        <dbReference type="ARBA" id="ARBA00022692"/>
    </source>
</evidence>
<comment type="similarity">
    <text evidence="2 6">Belongs to the drug/metabolite transporter (DMT) superfamily. Plant drug/metabolite exporter (P-DME) (TC 2.A.7.4) family.</text>
</comment>
<evidence type="ECO:0000256" key="5">
    <source>
        <dbReference type="ARBA" id="ARBA00023136"/>
    </source>
</evidence>
<name>A0A5N5HHX9_9ROSA</name>
<feature type="transmembrane region" description="Helical" evidence="6">
    <location>
        <begin position="12"/>
        <end position="34"/>
    </location>
</feature>
<evidence type="ECO:0000259" key="7">
    <source>
        <dbReference type="Pfam" id="PF00892"/>
    </source>
</evidence>
<evidence type="ECO:0000256" key="6">
    <source>
        <dbReference type="RuleBase" id="RU363077"/>
    </source>
</evidence>
<accession>A0A5N5HHX9</accession>
<protein>
    <recommendedName>
        <fullName evidence="6">WAT1-related protein</fullName>
    </recommendedName>
</protein>
<feature type="transmembrane region" description="Helical" evidence="6">
    <location>
        <begin position="309"/>
        <end position="328"/>
    </location>
</feature>
<evidence type="ECO:0000256" key="2">
    <source>
        <dbReference type="ARBA" id="ARBA00007635"/>
    </source>
</evidence>
<evidence type="ECO:0000313" key="8">
    <source>
        <dbReference type="EMBL" id="KAB2627589.1"/>
    </source>
</evidence>
<dbReference type="SUPFAM" id="SSF103481">
    <property type="entry name" value="Multidrug resistance efflux transporter EmrE"/>
    <property type="match status" value="2"/>
</dbReference>
<keyword evidence="3 6" id="KW-0812">Transmembrane</keyword>
<dbReference type="GO" id="GO:0016020">
    <property type="term" value="C:membrane"/>
    <property type="evidence" value="ECO:0007669"/>
    <property type="project" value="UniProtKB-SubCell"/>
</dbReference>
<feature type="transmembrane region" description="Helical" evidence="6">
    <location>
        <begin position="105"/>
        <end position="125"/>
    </location>
</feature>
<proteinExistence type="inferred from homology"/>
<dbReference type="Proteomes" id="UP000327157">
    <property type="component" value="Unassembled WGS sequence"/>
</dbReference>
<feature type="domain" description="EamA" evidence="7">
    <location>
        <begin position="32"/>
        <end position="155"/>
    </location>
</feature>
<gene>
    <name evidence="8" type="ORF">D8674_042543</name>
</gene>
<reference evidence="8 9" key="1">
    <citation type="submission" date="2019-09" db="EMBL/GenBank/DDBJ databases">
        <authorList>
            <person name="Ou C."/>
        </authorList>
    </citation>
    <scope>NUCLEOTIDE SEQUENCE [LARGE SCALE GENOMIC DNA]</scope>
    <source>
        <strain evidence="8">S2</strain>
        <tissue evidence="8">Leaf</tissue>
    </source>
</reference>
<feature type="transmembrane region" description="Helical" evidence="6">
    <location>
        <begin position="282"/>
        <end position="303"/>
    </location>
</feature>
<feature type="transmembrane region" description="Helical" evidence="6">
    <location>
        <begin position="218"/>
        <end position="239"/>
    </location>
</feature>
<feature type="transmembrane region" description="Helical" evidence="6">
    <location>
        <begin position="254"/>
        <end position="275"/>
    </location>
</feature>
<evidence type="ECO:0000313" key="9">
    <source>
        <dbReference type="Proteomes" id="UP000327157"/>
    </source>
</evidence>
<sequence length="362" mass="39837">MQMDMEIGCTCMWGVLPFAGMVTMEFVDVGIATISKAAMSRGMSSYVFAVYSNAFATVFLLPFFILQKKPISLPLSFLCRLFLLGLIGSSSMILVYSGIYYSSPTLSSAISNLSPIFTFILAIIFRMETLDLRRASSQGKLLGTLVSVSGAFVVVLYKGSIILKLKAESTPDFLHPHLIISEQTMWVCGGLVLTMGCFFGALWNIALTSIVTNYPSKATFAFFYKFFMTIQCTIFSLILERNPNSWVLRPDFEMATIICSAILGSVFRLGVYSWCVQQKGPIFVSMFKPLGVVIAAFMVVIFLGDTLHLGSVIGSLIIAIGFYAMMWAQSKEKSNSMEKEVHSSASATQHAPLLQCRATEDV</sequence>
<dbReference type="PANTHER" id="PTHR31218">
    <property type="entry name" value="WAT1-RELATED PROTEIN"/>
    <property type="match status" value="1"/>
</dbReference>
<keyword evidence="5 6" id="KW-0472">Membrane</keyword>
<keyword evidence="4 6" id="KW-1133">Transmembrane helix</keyword>
<dbReference type="EMBL" id="SMOL01000156">
    <property type="protein sequence ID" value="KAB2627589.1"/>
    <property type="molecule type" value="Genomic_DNA"/>
</dbReference>
<dbReference type="AlphaFoldDB" id="A0A5N5HHX9"/>
<dbReference type="Pfam" id="PF00892">
    <property type="entry name" value="EamA"/>
    <property type="match status" value="1"/>
</dbReference>
<dbReference type="GO" id="GO:0022857">
    <property type="term" value="F:transmembrane transporter activity"/>
    <property type="evidence" value="ECO:0007669"/>
    <property type="project" value="InterPro"/>
</dbReference>